<evidence type="ECO:0000256" key="4">
    <source>
        <dbReference type="ARBA" id="ARBA00023136"/>
    </source>
</evidence>
<keyword evidence="9" id="KW-1185">Reference proteome</keyword>
<dbReference type="InterPro" id="IPR033985">
    <property type="entry name" value="SusD-like_N"/>
</dbReference>
<dbReference type="EMBL" id="RCNR01000007">
    <property type="protein sequence ID" value="MUH35199.1"/>
    <property type="molecule type" value="Genomic_DNA"/>
</dbReference>
<gene>
    <name evidence="8" type="ORF">D9O36_05045</name>
</gene>
<evidence type="ECO:0000313" key="8">
    <source>
        <dbReference type="EMBL" id="MUH35199.1"/>
    </source>
</evidence>
<evidence type="ECO:0000259" key="6">
    <source>
        <dbReference type="Pfam" id="PF07980"/>
    </source>
</evidence>
<dbReference type="AlphaFoldDB" id="A0A7X2ZRS9"/>
<comment type="caution">
    <text evidence="8">The sequence shown here is derived from an EMBL/GenBank/DDBJ whole genome shotgun (WGS) entry which is preliminary data.</text>
</comment>
<evidence type="ECO:0000256" key="5">
    <source>
        <dbReference type="ARBA" id="ARBA00023237"/>
    </source>
</evidence>
<keyword evidence="3" id="KW-0732">Signal</keyword>
<dbReference type="GO" id="GO:0009279">
    <property type="term" value="C:cell outer membrane"/>
    <property type="evidence" value="ECO:0007669"/>
    <property type="project" value="UniProtKB-SubCell"/>
</dbReference>
<feature type="domain" description="RagB/SusD" evidence="6">
    <location>
        <begin position="392"/>
        <end position="555"/>
    </location>
</feature>
<comment type="subcellular location">
    <subcellularLocation>
        <location evidence="1">Cell outer membrane</location>
    </subcellularLocation>
</comment>
<dbReference type="OrthoDB" id="5694214at2"/>
<dbReference type="SUPFAM" id="SSF48452">
    <property type="entry name" value="TPR-like"/>
    <property type="match status" value="1"/>
</dbReference>
<name>A0A7X2ZRS9_9FLAO</name>
<dbReference type="Pfam" id="PF14322">
    <property type="entry name" value="SusD-like_3"/>
    <property type="match status" value="1"/>
</dbReference>
<keyword evidence="5" id="KW-0998">Cell outer membrane</keyword>
<evidence type="ECO:0000256" key="3">
    <source>
        <dbReference type="ARBA" id="ARBA00022729"/>
    </source>
</evidence>
<dbReference type="CDD" id="cd08977">
    <property type="entry name" value="SusD"/>
    <property type="match status" value="1"/>
</dbReference>
<evidence type="ECO:0000313" key="9">
    <source>
        <dbReference type="Proteomes" id="UP000540519"/>
    </source>
</evidence>
<dbReference type="Pfam" id="PF07980">
    <property type="entry name" value="SusD_RagB"/>
    <property type="match status" value="1"/>
</dbReference>
<organism evidence="8 9">
    <name type="scientific">Zobellia amurskyensis</name>
    <dbReference type="NCBI Taxonomy" id="248905"/>
    <lineage>
        <taxon>Bacteria</taxon>
        <taxon>Pseudomonadati</taxon>
        <taxon>Bacteroidota</taxon>
        <taxon>Flavobacteriia</taxon>
        <taxon>Flavobacteriales</taxon>
        <taxon>Flavobacteriaceae</taxon>
        <taxon>Zobellia</taxon>
    </lineage>
</organism>
<dbReference type="InterPro" id="IPR011990">
    <property type="entry name" value="TPR-like_helical_dom_sf"/>
</dbReference>
<feature type="domain" description="SusD-like N-terminal" evidence="7">
    <location>
        <begin position="97"/>
        <end position="244"/>
    </location>
</feature>
<dbReference type="Gene3D" id="1.25.40.390">
    <property type="match status" value="1"/>
</dbReference>
<accession>A0A7X2ZRS9</accession>
<evidence type="ECO:0000256" key="1">
    <source>
        <dbReference type="ARBA" id="ARBA00004442"/>
    </source>
</evidence>
<proteinExistence type="inferred from homology"/>
<comment type="similarity">
    <text evidence="2">Belongs to the SusD family.</text>
</comment>
<reference evidence="8 9" key="1">
    <citation type="journal article" date="2019" name="Mar. Drugs">
        <title>Comparative Genomics and CAZyme Genome Repertoires of Marine Zobellia amurskyensis KMM 3526(T) and Zobellia laminariae KMM 3676(T).</title>
        <authorList>
            <person name="Chernysheva N."/>
            <person name="Bystritskaya E."/>
            <person name="Stenkova A."/>
            <person name="Golovkin I."/>
            <person name="Nedashkovskaya O."/>
            <person name="Isaeva M."/>
        </authorList>
    </citation>
    <scope>NUCLEOTIDE SEQUENCE [LARGE SCALE GENOMIC DNA]</scope>
    <source>
        <strain evidence="8 9">KMM 3526</strain>
    </source>
</reference>
<evidence type="ECO:0000259" key="7">
    <source>
        <dbReference type="Pfam" id="PF14322"/>
    </source>
</evidence>
<protein>
    <submittedName>
        <fullName evidence="8">RagB/SusD family nutrient uptake outer membrane protein</fullName>
    </submittedName>
</protein>
<dbReference type="InterPro" id="IPR012944">
    <property type="entry name" value="SusD_RagB_dom"/>
</dbReference>
<evidence type="ECO:0000256" key="2">
    <source>
        <dbReference type="ARBA" id="ARBA00006275"/>
    </source>
</evidence>
<dbReference type="Proteomes" id="UP000540519">
    <property type="component" value="Unassembled WGS sequence"/>
</dbReference>
<sequence length="557" mass="61769">MLIEKYFENMKTIKIYKSLKVLSRVSILAALALNFNSCEQFDIEEAPLSSQVLVSEYTSMPQLELGVTGIYGKLNKAAWMSTFYVNGWSGDDITTHVASNKADFREYDQRFVTPENSRTLTNWNGVFEMVRAANTVLQSVEGQTLLVPGTGQPNPEKQERLIGETYFLRAIMFNHLMRIHGRIPLVLTVDASQQSPLASQLEVFEQIESDLLEAETRLPVKSQFVGSTTPSKGTARAFLARLYMDWAGFPLNDTGKYALAASSAKSVIDNAAEHGFGLEPDLAKLWSLAGKFSQEGVFTIAYSNSGGNLTNRKMGKLGLPSDFAGWQETFAEIRFFEDMPEGARKEATYYDELPVTVDNSKNPPAITITAGTPDKVIPWEEFKDQQNPIFRKIVGDLADGDWNEFQTLRSDLYMRYAEVLLIYAEASGEAGSESADAWEALNMVHRRAEGLDINTPDASDLTAGDGSLQDLAFTERKWEFAGEFIRWNDLVRKEKVAEALGSRNPQVSIGTTYDENGVGSPKPLTTASNPVLGSLGTDNYYAPIPQQEIEKNPNLGN</sequence>
<keyword evidence="4" id="KW-0472">Membrane</keyword>